<name>A0A0E9UEI3_ANGAN</name>
<dbReference type="AlphaFoldDB" id="A0A0E9UEI3"/>
<organism evidence="1">
    <name type="scientific">Anguilla anguilla</name>
    <name type="common">European freshwater eel</name>
    <name type="synonym">Muraena anguilla</name>
    <dbReference type="NCBI Taxonomy" id="7936"/>
    <lineage>
        <taxon>Eukaryota</taxon>
        <taxon>Metazoa</taxon>
        <taxon>Chordata</taxon>
        <taxon>Craniata</taxon>
        <taxon>Vertebrata</taxon>
        <taxon>Euteleostomi</taxon>
        <taxon>Actinopterygii</taxon>
        <taxon>Neopterygii</taxon>
        <taxon>Teleostei</taxon>
        <taxon>Anguilliformes</taxon>
        <taxon>Anguillidae</taxon>
        <taxon>Anguilla</taxon>
    </lineage>
</organism>
<reference evidence="1" key="2">
    <citation type="journal article" date="2015" name="Fish Shellfish Immunol.">
        <title>Early steps in the European eel (Anguilla anguilla)-Vibrio vulnificus interaction in the gills: Role of the RtxA13 toxin.</title>
        <authorList>
            <person name="Callol A."/>
            <person name="Pajuelo D."/>
            <person name="Ebbesson L."/>
            <person name="Teles M."/>
            <person name="MacKenzie S."/>
            <person name="Amaro C."/>
        </authorList>
    </citation>
    <scope>NUCLEOTIDE SEQUENCE</scope>
</reference>
<proteinExistence type="predicted"/>
<accession>A0A0E9UEI3</accession>
<dbReference type="EMBL" id="GBXM01044343">
    <property type="protein sequence ID" value="JAH64234.1"/>
    <property type="molecule type" value="Transcribed_RNA"/>
</dbReference>
<evidence type="ECO:0000313" key="1">
    <source>
        <dbReference type="EMBL" id="JAH64234.1"/>
    </source>
</evidence>
<protein>
    <submittedName>
        <fullName evidence="1">Uncharacterized protein</fullName>
    </submittedName>
</protein>
<reference evidence="1" key="1">
    <citation type="submission" date="2014-11" db="EMBL/GenBank/DDBJ databases">
        <authorList>
            <person name="Amaro Gonzalez C."/>
        </authorList>
    </citation>
    <scope>NUCLEOTIDE SEQUENCE</scope>
</reference>
<sequence>MCTHSNVERSYTCMYGLSMHTHLIGKSETEVHQR</sequence>